<dbReference type="GO" id="GO:0004252">
    <property type="term" value="F:serine-type endopeptidase activity"/>
    <property type="evidence" value="ECO:0007669"/>
    <property type="project" value="InterPro"/>
</dbReference>
<evidence type="ECO:0000259" key="6">
    <source>
        <dbReference type="PROSITE" id="PS50240"/>
    </source>
</evidence>
<dbReference type="InterPro" id="IPR043504">
    <property type="entry name" value="Peptidase_S1_PA_chymotrypsin"/>
</dbReference>
<reference evidence="7 8" key="1">
    <citation type="submission" date="2014-02" db="EMBL/GenBank/DDBJ databases">
        <title>The genome sequence of the entomopathogenic fungus Metarhizium robertsii ARSEF 2575.</title>
        <authorList>
            <person name="Giuliano Garisto Donzelli B."/>
            <person name="Roe B.A."/>
            <person name="Macmil S.L."/>
            <person name="Krasnoff S.B."/>
            <person name="Gibson D.M."/>
        </authorList>
    </citation>
    <scope>NUCLEOTIDE SEQUENCE [LARGE SCALE GENOMIC DNA]</scope>
    <source>
        <strain evidence="7 8">ARSEF 2575</strain>
    </source>
</reference>
<feature type="domain" description="Peptidase S1" evidence="6">
    <location>
        <begin position="32"/>
        <end position="260"/>
    </location>
</feature>
<evidence type="ECO:0000256" key="5">
    <source>
        <dbReference type="SAM" id="SignalP"/>
    </source>
</evidence>
<feature type="region of interest" description="Disordered" evidence="4">
    <location>
        <begin position="145"/>
        <end position="166"/>
    </location>
</feature>
<dbReference type="InterPro" id="IPR033116">
    <property type="entry name" value="TRYPSIN_SER"/>
</dbReference>
<keyword evidence="3" id="KW-0645">Protease</keyword>
<comment type="similarity">
    <text evidence="1">Belongs to the peptidase S1 family.</text>
</comment>
<dbReference type="PANTHER" id="PTHR24276">
    <property type="entry name" value="POLYSERASE-RELATED"/>
    <property type="match status" value="1"/>
</dbReference>
<dbReference type="GO" id="GO:0006508">
    <property type="term" value="P:proteolysis"/>
    <property type="evidence" value="ECO:0007669"/>
    <property type="project" value="UniProtKB-KW"/>
</dbReference>
<keyword evidence="3" id="KW-0378">Hydrolase</keyword>
<dbReference type="PROSITE" id="PS00135">
    <property type="entry name" value="TRYPSIN_SER"/>
    <property type="match status" value="1"/>
</dbReference>
<comment type="caution">
    <text evidence="7">The sequence shown here is derived from an EMBL/GenBank/DDBJ whole genome shotgun (WGS) entry which is preliminary data.</text>
</comment>
<sequence length="260" mass="27427">MLLKATIAAAIATLVAQTATALPLEGEFPPRIFGGKESPPGSFPFLVAILKRGDYFCAGSLLNNDTVLTAGHCFGDGHKQIQVRAGSNDRTTGGQVSNVTGVMTHPQFDPSTCENDVAIVKISPAVGPDVVGEFARVAKNGSYPKPGKKRAAGWGQMKAGPNFSPPLPKKMREVQLTAISFSKCLEAYRHIGFPLKQSMVCARDRRKTSCVGDSGGPLLDASTGELEGVTSFGADCGSHEFPGVYIAVGQLFDFISRHTG</sequence>
<dbReference type="Gene3D" id="2.40.10.10">
    <property type="entry name" value="Trypsin-like serine proteases"/>
    <property type="match status" value="1"/>
</dbReference>
<proteinExistence type="inferred from homology"/>
<feature type="signal peptide" evidence="5">
    <location>
        <begin position="1"/>
        <end position="21"/>
    </location>
</feature>
<evidence type="ECO:0000256" key="2">
    <source>
        <dbReference type="ARBA" id="ARBA00023157"/>
    </source>
</evidence>
<dbReference type="InterPro" id="IPR018114">
    <property type="entry name" value="TRYPSIN_HIS"/>
</dbReference>
<dbReference type="EMBL" id="JELW01000013">
    <property type="protein sequence ID" value="EXV00494.1"/>
    <property type="molecule type" value="Genomic_DNA"/>
</dbReference>
<gene>
    <name evidence="7" type="ORF">X797_006556</name>
</gene>
<accession>A0A014N3U7</accession>
<dbReference type="InterPro" id="IPR001254">
    <property type="entry name" value="Trypsin_dom"/>
</dbReference>
<evidence type="ECO:0000313" key="7">
    <source>
        <dbReference type="EMBL" id="EXV00494.1"/>
    </source>
</evidence>
<dbReference type="PRINTS" id="PR00722">
    <property type="entry name" value="CHYMOTRYPSIN"/>
</dbReference>
<evidence type="ECO:0000256" key="3">
    <source>
        <dbReference type="RuleBase" id="RU363034"/>
    </source>
</evidence>
<dbReference type="PROSITE" id="PS00134">
    <property type="entry name" value="TRYPSIN_HIS"/>
    <property type="match status" value="1"/>
</dbReference>
<dbReference type="FunFam" id="2.40.10.10:FF:000068">
    <property type="entry name" value="transmembrane protease serine 2"/>
    <property type="match status" value="1"/>
</dbReference>
<dbReference type="InterPro" id="IPR001314">
    <property type="entry name" value="Peptidase_S1A"/>
</dbReference>
<dbReference type="PROSITE" id="PS50240">
    <property type="entry name" value="TRYPSIN_DOM"/>
    <property type="match status" value="1"/>
</dbReference>
<dbReference type="SMART" id="SM00020">
    <property type="entry name" value="Tryp_SPc"/>
    <property type="match status" value="1"/>
</dbReference>
<keyword evidence="2" id="KW-1015">Disulfide bond</keyword>
<dbReference type="CDD" id="cd00190">
    <property type="entry name" value="Tryp_SPc"/>
    <property type="match status" value="1"/>
</dbReference>
<dbReference type="PANTHER" id="PTHR24276:SF91">
    <property type="entry name" value="AT26814P-RELATED"/>
    <property type="match status" value="1"/>
</dbReference>
<name>A0A014N3U7_9HYPO</name>
<dbReference type="Pfam" id="PF00089">
    <property type="entry name" value="Trypsin"/>
    <property type="match status" value="1"/>
</dbReference>
<evidence type="ECO:0000313" key="8">
    <source>
        <dbReference type="Proteomes" id="UP000030151"/>
    </source>
</evidence>
<evidence type="ECO:0000256" key="1">
    <source>
        <dbReference type="ARBA" id="ARBA00007664"/>
    </source>
</evidence>
<dbReference type="SUPFAM" id="SSF50494">
    <property type="entry name" value="Trypsin-like serine proteases"/>
    <property type="match status" value="1"/>
</dbReference>
<feature type="chain" id="PRO_5001472625" evidence="5">
    <location>
        <begin position="22"/>
        <end position="260"/>
    </location>
</feature>
<keyword evidence="5" id="KW-0732">Signal</keyword>
<keyword evidence="3" id="KW-0720">Serine protease</keyword>
<dbReference type="Proteomes" id="UP000030151">
    <property type="component" value="Unassembled WGS sequence"/>
</dbReference>
<evidence type="ECO:0000256" key="4">
    <source>
        <dbReference type="SAM" id="MobiDB-lite"/>
    </source>
</evidence>
<organism evidence="7 8">
    <name type="scientific">Metarhizium robertsii</name>
    <dbReference type="NCBI Taxonomy" id="568076"/>
    <lineage>
        <taxon>Eukaryota</taxon>
        <taxon>Fungi</taxon>
        <taxon>Dikarya</taxon>
        <taxon>Ascomycota</taxon>
        <taxon>Pezizomycotina</taxon>
        <taxon>Sordariomycetes</taxon>
        <taxon>Hypocreomycetidae</taxon>
        <taxon>Hypocreales</taxon>
        <taxon>Clavicipitaceae</taxon>
        <taxon>Metarhizium</taxon>
    </lineage>
</organism>
<dbReference type="HOGENOM" id="CLU_006842_7_5_1"/>
<dbReference type="InterPro" id="IPR050430">
    <property type="entry name" value="Peptidase_S1"/>
</dbReference>
<dbReference type="AlphaFoldDB" id="A0A014N3U7"/>
<dbReference type="eggNOG" id="KOG3627">
    <property type="taxonomic scope" value="Eukaryota"/>
</dbReference>
<dbReference type="InterPro" id="IPR009003">
    <property type="entry name" value="Peptidase_S1_PA"/>
</dbReference>
<protein>
    <submittedName>
        <fullName evidence="7">Peptidase S1 domain protein</fullName>
    </submittedName>
</protein>